<reference evidence="8 9" key="1">
    <citation type="submission" date="2015-11" db="EMBL/GenBank/DDBJ databases">
        <authorList>
            <person name="Zhang Y."/>
            <person name="Guo Z."/>
        </authorList>
    </citation>
    <scope>NUCLEOTIDE SEQUENCE [LARGE SCALE GENOMIC DNA]</scope>
    <source>
        <strain evidence="8 9">KCTC 32221</strain>
    </source>
</reference>
<keyword evidence="9" id="KW-1185">Reference proteome</keyword>
<dbReference type="EMBL" id="CP013189">
    <property type="protein sequence ID" value="ALO46526.1"/>
    <property type="molecule type" value="Genomic_DNA"/>
</dbReference>
<organism evidence="8 9">
    <name type="scientific">Pseudohongiella spirulinae</name>
    <dbReference type="NCBI Taxonomy" id="1249552"/>
    <lineage>
        <taxon>Bacteria</taxon>
        <taxon>Pseudomonadati</taxon>
        <taxon>Pseudomonadota</taxon>
        <taxon>Gammaproteobacteria</taxon>
        <taxon>Pseudomonadales</taxon>
        <taxon>Pseudohongiellaceae</taxon>
        <taxon>Pseudohongiella</taxon>
    </lineage>
</organism>
<evidence type="ECO:0000256" key="6">
    <source>
        <dbReference type="ARBA" id="ARBA00030025"/>
    </source>
</evidence>
<comment type="catalytic activity">
    <reaction evidence="7">
        <text>dTDP-beta-L-rhamnose + L-arginyl-[protein] = N(omega)-(alpha-L-rhamnosyl)-L-arginyl-[protein] + dTDP + H(+)</text>
        <dbReference type="Rhea" id="RHEA:66692"/>
        <dbReference type="Rhea" id="RHEA-COMP:10532"/>
        <dbReference type="Rhea" id="RHEA-COMP:17096"/>
        <dbReference type="ChEBI" id="CHEBI:15378"/>
        <dbReference type="ChEBI" id="CHEBI:29965"/>
        <dbReference type="ChEBI" id="CHEBI:57510"/>
        <dbReference type="ChEBI" id="CHEBI:58369"/>
        <dbReference type="ChEBI" id="CHEBI:167445"/>
    </reaction>
    <physiologicalReaction direction="left-to-right" evidence="7">
        <dbReference type="Rhea" id="RHEA:66693"/>
    </physiologicalReaction>
</comment>
<dbReference type="PATRIC" id="fig|1249552.3.peg.1887"/>
<name>A0A0S2KEI3_9GAMM</name>
<keyword evidence="2" id="KW-0808">Transferase</keyword>
<evidence type="ECO:0000256" key="4">
    <source>
        <dbReference type="ARBA" id="ARBA00024346"/>
    </source>
</evidence>
<dbReference type="NCBIfam" id="TIGR03837">
    <property type="entry name" value="efp_Arg_rhamno"/>
    <property type="match status" value="1"/>
</dbReference>
<dbReference type="Proteomes" id="UP000065641">
    <property type="component" value="Chromosome"/>
</dbReference>
<comment type="similarity">
    <text evidence="4">Belongs to the glycosyltransferase 104 family.</text>
</comment>
<evidence type="ECO:0000313" key="9">
    <source>
        <dbReference type="Proteomes" id="UP000065641"/>
    </source>
</evidence>
<evidence type="ECO:0000256" key="5">
    <source>
        <dbReference type="ARBA" id="ARBA00024416"/>
    </source>
</evidence>
<evidence type="ECO:0000256" key="3">
    <source>
        <dbReference type="ARBA" id="ARBA00024303"/>
    </source>
</evidence>
<evidence type="ECO:0000256" key="7">
    <source>
        <dbReference type="ARBA" id="ARBA00048472"/>
    </source>
</evidence>
<dbReference type="InterPro" id="IPR016633">
    <property type="entry name" value="EarP"/>
</dbReference>
<comment type="function">
    <text evidence="3">Protein-arginine rhamnosyltransferase that catalyzes the transfer of a single rhamnose to elongation factor P (EF-P) on 'Lys-32', a modification required for EF-P-dependent rescue of polyproline stalled ribosomes.</text>
</comment>
<evidence type="ECO:0000313" key="8">
    <source>
        <dbReference type="EMBL" id="ALO46526.1"/>
    </source>
</evidence>
<dbReference type="Pfam" id="PF10093">
    <property type="entry name" value="EarP"/>
    <property type="match status" value="1"/>
</dbReference>
<protein>
    <recommendedName>
        <fullName evidence="5">Protein-arginine rhamnosyltransferase</fullName>
    </recommendedName>
    <alternativeName>
        <fullName evidence="6">EF-P arginine rhamnosyltransferase</fullName>
    </alternativeName>
</protein>
<dbReference type="KEGG" id="pspi:PS2015_1879"/>
<proteinExistence type="inferred from homology"/>
<dbReference type="STRING" id="1249552.PS2015_1879"/>
<evidence type="ECO:0000256" key="2">
    <source>
        <dbReference type="ARBA" id="ARBA00022679"/>
    </source>
</evidence>
<dbReference type="RefSeq" id="WP_058021973.1">
    <property type="nucleotide sequence ID" value="NZ_CP013189.1"/>
</dbReference>
<accession>A0A0S2KEI3</accession>
<keyword evidence="1" id="KW-0328">Glycosyltransferase</keyword>
<dbReference type="GO" id="GO:0106361">
    <property type="term" value="F:protein-arginine rhamnosyltransferase activity"/>
    <property type="evidence" value="ECO:0007669"/>
    <property type="project" value="InterPro"/>
</dbReference>
<gene>
    <name evidence="8" type="ORF">PS2015_1879</name>
</gene>
<dbReference type="AlphaFoldDB" id="A0A0S2KEI3"/>
<evidence type="ECO:0000256" key="1">
    <source>
        <dbReference type="ARBA" id="ARBA00022676"/>
    </source>
</evidence>
<sequence length="399" mass="45420">MIFCQVIDNLGDIGVTWRLAQQLANEHHIHVDLFVDDWSAFSQFLGPWPDTPSALQHKNHFQYGRITVHRWLQIWPDDQTFNRELAASSVIIEMFSCPLPQALLQAMAESGNAPHWLTIEYLSAESWVGGLHRLPSPQTIMTTKGSRTLQKKFFMPGFSTDSGGLLREPDVLQKHRQWQQQQTELRQELLTQTGLNNCFPSSDIASWVSLFMYPGICCENLLRAMKNDKDPVLCLIPEGKTADQLMLLAGQSGPAHAGKLIRWGKLAALIRPFVSQPDYDQMLSICDINIVRGEDSMVRAQWAAKPMLWHIYPQDDGAHINKLQAFIERYCDSAVDQAALDYWQELQLKWNLGDDIGNLWHDLRPHLPALQIHARNWQQKLAVLPDLTSSLVHTTGFAK</sequence>
<dbReference type="PIRSF" id="PIRSF015557">
    <property type="entry name" value="UCP015557"/>
    <property type="match status" value="1"/>
</dbReference>